<dbReference type="EnsemblMetazoa" id="ASIC020221-RA">
    <property type="protein sequence ID" value="ASIC020221-PA"/>
    <property type="gene ID" value="ASIC020221"/>
</dbReference>
<evidence type="ECO:0000313" key="4">
    <source>
        <dbReference type="Proteomes" id="UP000030765"/>
    </source>
</evidence>
<sequence length="76" mass="8845">MSVIESHVYISIFSTTTKRIVAKEVDERPCLVGDSGKSQTGRRDRHHRPRLKRVAVSRIRRSPRRLRSKWYSGLLA</sequence>
<proteinExistence type="predicted"/>
<feature type="region of interest" description="Disordered" evidence="1">
    <location>
        <begin position="31"/>
        <end position="58"/>
    </location>
</feature>
<dbReference type="AlphaFoldDB" id="A0A084WP76"/>
<feature type="compositionally biased region" description="Basic residues" evidence="1">
    <location>
        <begin position="43"/>
        <end position="58"/>
    </location>
</feature>
<keyword evidence="4" id="KW-1185">Reference proteome</keyword>
<name>A0A084WP76_ANOSI</name>
<protein>
    <submittedName>
        <fullName evidence="2 3">Malate dehydrogenase</fullName>
    </submittedName>
</protein>
<dbReference type="VEuPathDB" id="VectorBase:ASIC020221"/>
<reference evidence="3" key="2">
    <citation type="submission" date="2020-05" db="UniProtKB">
        <authorList>
            <consortium name="EnsemblMetazoa"/>
        </authorList>
    </citation>
    <scope>IDENTIFICATION</scope>
</reference>
<organism evidence="2">
    <name type="scientific">Anopheles sinensis</name>
    <name type="common">Mosquito</name>
    <dbReference type="NCBI Taxonomy" id="74873"/>
    <lineage>
        <taxon>Eukaryota</taxon>
        <taxon>Metazoa</taxon>
        <taxon>Ecdysozoa</taxon>
        <taxon>Arthropoda</taxon>
        <taxon>Hexapoda</taxon>
        <taxon>Insecta</taxon>
        <taxon>Pterygota</taxon>
        <taxon>Neoptera</taxon>
        <taxon>Endopterygota</taxon>
        <taxon>Diptera</taxon>
        <taxon>Nematocera</taxon>
        <taxon>Culicoidea</taxon>
        <taxon>Culicidae</taxon>
        <taxon>Anophelinae</taxon>
        <taxon>Anopheles</taxon>
    </lineage>
</organism>
<dbReference type="EMBL" id="ATLV01024969">
    <property type="status" value="NOT_ANNOTATED_CDS"/>
    <property type="molecule type" value="Genomic_DNA"/>
</dbReference>
<evidence type="ECO:0000313" key="3">
    <source>
        <dbReference type="EnsemblMetazoa" id="ASIC020221-PA"/>
    </source>
</evidence>
<evidence type="ECO:0000313" key="2">
    <source>
        <dbReference type="EMBL" id="KFB52020.1"/>
    </source>
</evidence>
<dbReference type="Proteomes" id="UP000030765">
    <property type="component" value="Unassembled WGS sequence"/>
</dbReference>
<dbReference type="EMBL" id="KE525366">
    <property type="protein sequence ID" value="KFB52020.1"/>
    <property type="molecule type" value="Genomic_DNA"/>
</dbReference>
<accession>A0A084WP76</accession>
<gene>
    <name evidence="2" type="ORF">ZHAS_00020221</name>
</gene>
<reference evidence="2 4" key="1">
    <citation type="journal article" date="2014" name="BMC Genomics">
        <title>Genome sequence of Anopheles sinensis provides insight into genetics basis of mosquito competence for malaria parasites.</title>
        <authorList>
            <person name="Zhou D."/>
            <person name="Zhang D."/>
            <person name="Ding G."/>
            <person name="Shi L."/>
            <person name="Hou Q."/>
            <person name="Ye Y."/>
            <person name="Xu Y."/>
            <person name="Zhou H."/>
            <person name="Xiong C."/>
            <person name="Li S."/>
            <person name="Yu J."/>
            <person name="Hong S."/>
            <person name="Yu X."/>
            <person name="Zou P."/>
            <person name="Chen C."/>
            <person name="Chang X."/>
            <person name="Wang W."/>
            <person name="Lv Y."/>
            <person name="Sun Y."/>
            <person name="Ma L."/>
            <person name="Shen B."/>
            <person name="Zhu C."/>
        </authorList>
    </citation>
    <scope>NUCLEOTIDE SEQUENCE [LARGE SCALE GENOMIC DNA]</scope>
</reference>
<evidence type="ECO:0000256" key="1">
    <source>
        <dbReference type="SAM" id="MobiDB-lite"/>
    </source>
</evidence>